<gene>
    <name evidence="3" type="ORF">YM304_00420</name>
</gene>
<evidence type="ECO:0000259" key="2">
    <source>
        <dbReference type="SMART" id="SM01007"/>
    </source>
</evidence>
<comment type="similarity">
    <text evidence="1">Belongs to the aldolase class II family.</text>
</comment>
<dbReference type="InterPro" id="IPR036409">
    <property type="entry name" value="Aldolase_II/adducin_N_sf"/>
</dbReference>
<dbReference type="Gene3D" id="3.40.225.10">
    <property type="entry name" value="Class II aldolase/adducin N-terminal domain"/>
    <property type="match status" value="1"/>
</dbReference>
<evidence type="ECO:0000256" key="1">
    <source>
        <dbReference type="ARBA" id="ARBA00037961"/>
    </source>
</evidence>
<name>A0A6C7E8J6_ILUCY</name>
<proteinExistence type="inferred from homology"/>
<reference evidence="3 4" key="1">
    <citation type="journal article" date="2013" name="Int. J. Syst. Evol. Microbiol.">
        <title>Ilumatobacter nonamiense sp. nov. and Ilumatobacter coccineum sp. nov., isolated from seashore sand.</title>
        <authorList>
            <person name="Matsumoto A."/>
            <person name="Kasai H."/>
            <person name="Matsuo Y."/>
            <person name="Shizuri Y."/>
            <person name="Ichikawa N."/>
            <person name="Fujita N."/>
            <person name="Omura S."/>
            <person name="Takahashi Y."/>
        </authorList>
    </citation>
    <scope>NUCLEOTIDE SEQUENCE [LARGE SCALE GENOMIC DNA]</scope>
    <source>
        <strain evidence="4">NBRC 103263 / KCTC 29153 / YM16-304</strain>
    </source>
</reference>
<keyword evidence="4" id="KW-1185">Reference proteome</keyword>
<evidence type="ECO:0000313" key="4">
    <source>
        <dbReference type="Proteomes" id="UP000011863"/>
    </source>
</evidence>
<dbReference type="Pfam" id="PF00596">
    <property type="entry name" value="Aldolase_II"/>
    <property type="match status" value="1"/>
</dbReference>
<accession>A0A6C7E8J6</accession>
<dbReference type="AlphaFoldDB" id="A0A6C7E8J6"/>
<dbReference type="KEGG" id="aym:YM304_00420"/>
<dbReference type="Proteomes" id="UP000011863">
    <property type="component" value="Chromosome"/>
</dbReference>
<feature type="domain" description="Class II aldolase/adducin N-terminal" evidence="2">
    <location>
        <begin position="9"/>
        <end position="195"/>
    </location>
</feature>
<evidence type="ECO:0000313" key="3">
    <source>
        <dbReference type="EMBL" id="BAN00356.1"/>
    </source>
</evidence>
<dbReference type="PANTHER" id="PTHR10672">
    <property type="entry name" value="ADDUCIN"/>
    <property type="match status" value="1"/>
</dbReference>
<dbReference type="GO" id="GO:0051015">
    <property type="term" value="F:actin filament binding"/>
    <property type="evidence" value="ECO:0007669"/>
    <property type="project" value="TreeGrafter"/>
</dbReference>
<dbReference type="OrthoDB" id="9786287at2"/>
<dbReference type="EMBL" id="AP012057">
    <property type="protein sequence ID" value="BAN00356.1"/>
    <property type="molecule type" value="Genomic_DNA"/>
</dbReference>
<sequence>MAANDQLRRELSGSLRLADRYGFSEGICNHFSAVADPDSADGERFLINPLGMHWSEIGPDDLLLIDGEGNVVEGDGVVEDTALHIHVAGHRANPRHRVIMHVHMPYATALTMLDGGRLEMAHQTAVRFHRRMTHVAFRGIALDRTEGERLAVAQRNDPSVDVMFLDNHGVTIGGESVAVVFDDLYYLERACRQQVLAQSTGLPLKIIPEPVLTDTTMQLQEIRVESAELHFAAQLRVLERPA</sequence>
<protein>
    <recommendedName>
        <fullName evidence="2">Class II aldolase/adducin N-terminal domain-containing protein</fullName>
    </recommendedName>
</protein>
<dbReference type="InterPro" id="IPR001303">
    <property type="entry name" value="Aldolase_II/adducin_N"/>
</dbReference>
<dbReference type="PANTHER" id="PTHR10672:SF3">
    <property type="entry name" value="PROTEIN HU-LI TAI SHAO"/>
    <property type="match status" value="1"/>
</dbReference>
<dbReference type="SMART" id="SM01007">
    <property type="entry name" value="Aldolase_II"/>
    <property type="match status" value="1"/>
</dbReference>
<dbReference type="SUPFAM" id="SSF53639">
    <property type="entry name" value="AraD/HMP-PK domain-like"/>
    <property type="match status" value="1"/>
</dbReference>
<dbReference type="InterPro" id="IPR051017">
    <property type="entry name" value="Aldolase-II_Adducin_sf"/>
</dbReference>
<organism evidence="3 4">
    <name type="scientific">Ilumatobacter coccineus (strain NBRC 103263 / KCTC 29153 / YM16-304)</name>
    <dbReference type="NCBI Taxonomy" id="1313172"/>
    <lineage>
        <taxon>Bacteria</taxon>
        <taxon>Bacillati</taxon>
        <taxon>Actinomycetota</taxon>
        <taxon>Acidimicrobiia</taxon>
        <taxon>Acidimicrobiales</taxon>
        <taxon>Ilumatobacteraceae</taxon>
        <taxon>Ilumatobacter</taxon>
    </lineage>
</organism>
<dbReference type="RefSeq" id="WP_015439604.1">
    <property type="nucleotide sequence ID" value="NC_020520.1"/>
</dbReference>
<dbReference type="GO" id="GO:0005856">
    <property type="term" value="C:cytoskeleton"/>
    <property type="evidence" value="ECO:0007669"/>
    <property type="project" value="TreeGrafter"/>
</dbReference>